<evidence type="ECO:0000313" key="3">
    <source>
        <dbReference type="Proteomes" id="UP001408594"/>
    </source>
</evidence>
<name>A0ABP9WSK8_9GAMM</name>
<gene>
    <name evidence="2" type="ORF">Maes01_02803</name>
</gene>
<evidence type="ECO:0000313" key="2">
    <source>
        <dbReference type="EMBL" id="GAA5526204.1"/>
    </source>
</evidence>
<dbReference type="EMBL" id="BAABRT010000039">
    <property type="protein sequence ID" value="GAA5526204.1"/>
    <property type="molecule type" value="Genomic_DNA"/>
</dbReference>
<proteinExistence type="predicted"/>
<accession>A0ABP9WSK8</accession>
<dbReference type="Proteomes" id="UP001408594">
    <property type="component" value="Unassembled WGS sequence"/>
</dbReference>
<organism evidence="2 3">
    <name type="scientific">Microbulbifer aestuariivivens</name>
    <dbReference type="NCBI Taxonomy" id="1908308"/>
    <lineage>
        <taxon>Bacteria</taxon>
        <taxon>Pseudomonadati</taxon>
        <taxon>Pseudomonadota</taxon>
        <taxon>Gammaproteobacteria</taxon>
        <taxon>Cellvibrionales</taxon>
        <taxon>Microbulbiferaceae</taxon>
        <taxon>Microbulbifer</taxon>
    </lineage>
</organism>
<feature type="region of interest" description="Disordered" evidence="1">
    <location>
        <begin position="1"/>
        <end position="57"/>
    </location>
</feature>
<sequence>MGTQGSFKPSAHNTAHTGAKMPGDSYTNVDTSIDTSIDTNINGDIAIDTGKPTVERH</sequence>
<reference evidence="2 3" key="1">
    <citation type="submission" date="2024-02" db="EMBL/GenBank/DDBJ databases">
        <title>Microbulbifer aestuariivivens NBRC 112533.</title>
        <authorList>
            <person name="Ichikawa N."/>
            <person name="Katano-Makiyama Y."/>
            <person name="Hidaka K."/>
        </authorList>
    </citation>
    <scope>NUCLEOTIDE SEQUENCE [LARGE SCALE GENOMIC DNA]</scope>
    <source>
        <strain evidence="2 3">NBRC 112533</strain>
    </source>
</reference>
<comment type="caution">
    <text evidence="2">The sequence shown here is derived from an EMBL/GenBank/DDBJ whole genome shotgun (WGS) entry which is preliminary data.</text>
</comment>
<evidence type="ECO:0000256" key="1">
    <source>
        <dbReference type="SAM" id="MobiDB-lite"/>
    </source>
</evidence>
<protein>
    <submittedName>
        <fullName evidence="2">Uncharacterized protein</fullName>
    </submittedName>
</protein>
<keyword evidence="3" id="KW-1185">Reference proteome</keyword>
<feature type="compositionally biased region" description="Polar residues" evidence="1">
    <location>
        <begin position="25"/>
        <end position="42"/>
    </location>
</feature>
<feature type="compositionally biased region" description="Polar residues" evidence="1">
    <location>
        <begin position="1"/>
        <end position="16"/>
    </location>
</feature>